<dbReference type="GO" id="GO:0015074">
    <property type="term" value="P:DNA integration"/>
    <property type="evidence" value="ECO:0007669"/>
    <property type="project" value="UniProtKB-KW"/>
</dbReference>
<gene>
    <name evidence="8" type="ORF">HG66A1_09800</name>
</gene>
<dbReference type="InterPro" id="IPR002104">
    <property type="entry name" value="Integrase_catalytic"/>
</dbReference>
<dbReference type="AlphaFoldDB" id="A0A517PIL3"/>
<dbReference type="GO" id="GO:0003677">
    <property type="term" value="F:DNA binding"/>
    <property type="evidence" value="ECO:0007669"/>
    <property type="project" value="UniProtKB-UniRule"/>
</dbReference>
<dbReference type="PROSITE" id="PS51898">
    <property type="entry name" value="TYR_RECOMBINASE"/>
    <property type="match status" value="1"/>
</dbReference>
<dbReference type="InterPro" id="IPR050090">
    <property type="entry name" value="Tyrosine_recombinase_XerCD"/>
</dbReference>
<keyword evidence="4" id="KW-0233">DNA recombination</keyword>
<keyword evidence="9" id="KW-1185">Reference proteome</keyword>
<dbReference type="InterPro" id="IPR044068">
    <property type="entry name" value="CB"/>
</dbReference>
<evidence type="ECO:0000259" key="7">
    <source>
        <dbReference type="PROSITE" id="PS51900"/>
    </source>
</evidence>
<comment type="similarity">
    <text evidence="1">Belongs to the 'phage' integrase family.</text>
</comment>
<accession>A0A517PIL3</accession>
<dbReference type="CDD" id="cd00397">
    <property type="entry name" value="DNA_BRE_C"/>
    <property type="match status" value="1"/>
</dbReference>
<evidence type="ECO:0000313" key="8">
    <source>
        <dbReference type="EMBL" id="QDT19216.1"/>
    </source>
</evidence>
<evidence type="ECO:0000259" key="6">
    <source>
        <dbReference type="PROSITE" id="PS51898"/>
    </source>
</evidence>
<evidence type="ECO:0000256" key="4">
    <source>
        <dbReference type="ARBA" id="ARBA00023172"/>
    </source>
</evidence>
<evidence type="ECO:0000313" key="9">
    <source>
        <dbReference type="Proteomes" id="UP000320421"/>
    </source>
</evidence>
<evidence type="ECO:0000256" key="5">
    <source>
        <dbReference type="PROSITE-ProRule" id="PRU01248"/>
    </source>
</evidence>
<sequence length="408" mass="47837">MINVYLCKRKTSSNYYMRWTDPESGRDIWQSTKTRIKRDAERLQRSTERELNEGTFCKLSPISWVEFRDRYETEQAVSLAARTQNKINTVMNYVERHLNPKKLRELNETKISKLVKKLREQGLEEITIKYSLGHLRSMLNWAKTQKLIAQVPEFPKLKRARGKKVMRGRPITLEEFERIIKAIPAVMKPLGQTPASMERHRQVVQSWEFYLWGLWYSGLRLTESLQLHWEREDGLFVDLDGEFPIMRIRAEAEKGNKDRLLPITPDFAEFLQAVPEDQRTGPVFKPLPNRCHDTELIRESISRLVAKMGEKAGVIVGDKGNIDKVTGERKPRYASAHDFRRAFGVRWSRKMQVFELKELMRHQSIKTTEEFYLEQHTQDTARSIWAACKVDQRDNSRNSSGSADHAKQ</sequence>
<dbReference type="Proteomes" id="UP000320421">
    <property type="component" value="Chromosome"/>
</dbReference>
<evidence type="ECO:0000256" key="1">
    <source>
        <dbReference type="ARBA" id="ARBA00008857"/>
    </source>
</evidence>
<evidence type="ECO:0000256" key="2">
    <source>
        <dbReference type="ARBA" id="ARBA00022908"/>
    </source>
</evidence>
<feature type="domain" description="Core-binding (CB)" evidence="7">
    <location>
        <begin position="62"/>
        <end position="143"/>
    </location>
</feature>
<evidence type="ECO:0000256" key="3">
    <source>
        <dbReference type="ARBA" id="ARBA00023125"/>
    </source>
</evidence>
<keyword evidence="2" id="KW-0229">DNA integration</keyword>
<reference evidence="8 9" key="1">
    <citation type="submission" date="2019-02" db="EMBL/GenBank/DDBJ databases">
        <title>Deep-cultivation of Planctomycetes and their phenomic and genomic characterization uncovers novel biology.</title>
        <authorList>
            <person name="Wiegand S."/>
            <person name="Jogler M."/>
            <person name="Boedeker C."/>
            <person name="Pinto D."/>
            <person name="Vollmers J."/>
            <person name="Rivas-Marin E."/>
            <person name="Kohn T."/>
            <person name="Peeters S.H."/>
            <person name="Heuer A."/>
            <person name="Rast P."/>
            <person name="Oberbeckmann S."/>
            <person name="Bunk B."/>
            <person name="Jeske O."/>
            <person name="Meyerdierks A."/>
            <person name="Storesund J.E."/>
            <person name="Kallscheuer N."/>
            <person name="Luecker S."/>
            <person name="Lage O.M."/>
            <person name="Pohl T."/>
            <person name="Merkel B.J."/>
            <person name="Hornburger P."/>
            <person name="Mueller R.-W."/>
            <person name="Bruemmer F."/>
            <person name="Labrenz M."/>
            <person name="Spormann A.M."/>
            <person name="Op den Camp H."/>
            <person name="Overmann J."/>
            <person name="Amann R."/>
            <person name="Jetten M.S.M."/>
            <person name="Mascher T."/>
            <person name="Medema M.H."/>
            <person name="Devos D.P."/>
            <person name="Kaster A.-K."/>
            <person name="Ovreas L."/>
            <person name="Rohde M."/>
            <person name="Galperin M.Y."/>
            <person name="Jogler C."/>
        </authorList>
    </citation>
    <scope>NUCLEOTIDE SEQUENCE [LARGE SCALE GENOMIC DNA]</scope>
    <source>
        <strain evidence="8 9">HG66A1</strain>
    </source>
</reference>
<dbReference type="PANTHER" id="PTHR30349:SF64">
    <property type="entry name" value="PROPHAGE INTEGRASE INTD-RELATED"/>
    <property type="match status" value="1"/>
</dbReference>
<dbReference type="Gene3D" id="1.10.443.10">
    <property type="entry name" value="Intergrase catalytic core"/>
    <property type="match status" value="1"/>
</dbReference>
<dbReference type="InterPro" id="IPR013762">
    <property type="entry name" value="Integrase-like_cat_sf"/>
</dbReference>
<feature type="domain" description="Tyr recombinase" evidence="6">
    <location>
        <begin position="166"/>
        <end position="386"/>
    </location>
</feature>
<dbReference type="PROSITE" id="PS51900">
    <property type="entry name" value="CB"/>
    <property type="match status" value="1"/>
</dbReference>
<protein>
    <submittedName>
        <fullName evidence="8">Site-specific tyrosine recombinase XerC</fullName>
    </submittedName>
</protein>
<dbReference type="GO" id="GO:0006310">
    <property type="term" value="P:DNA recombination"/>
    <property type="evidence" value="ECO:0007669"/>
    <property type="project" value="UniProtKB-KW"/>
</dbReference>
<dbReference type="Gene3D" id="1.10.150.130">
    <property type="match status" value="1"/>
</dbReference>
<dbReference type="SUPFAM" id="SSF56349">
    <property type="entry name" value="DNA breaking-rejoining enzymes"/>
    <property type="match status" value="1"/>
</dbReference>
<dbReference type="PANTHER" id="PTHR30349">
    <property type="entry name" value="PHAGE INTEGRASE-RELATED"/>
    <property type="match status" value="1"/>
</dbReference>
<dbReference type="OrthoDB" id="266605at2"/>
<proteinExistence type="inferred from homology"/>
<dbReference type="EMBL" id="CP036266">
    <property type="protein sequence ID" value="QDT19216.1"/>
    <property type="molecule type" value="Genomic_DNA"/>
</dbReference>
<dbReference type="InterPro" id="IPR010998">
    <property type="entry name" value="Integrase_recombinase_N"/>
</dbReference>
<dbReference type="InterPro" id="IPR011010">
    <property type="entry name" value="DNA_brk_join_enz"/>
</dbReference>
<name>A0A517PIL3_9PLAN</name>
<keyword evidence="3 5" id="KW-0238">DNA-binding</keyword>
<organism evidence="8 9">
    <name type="scientific">Gimesia chilikensis</name>
    <dbReference type="NCBI Taxonomy" id="2605989"/>
    <lineage>
        <taxon>Bacteria</taxon>
        <taxon>Pseudomonadati</taxon>
        <taxon>Planctomycetota</taxon>
        <taxon>Planctomycetia</taxon>
        <taxon>Planctomycetales</taxon>
        <taxon>Planctomycetaceae</taxon>
        <taxon>Gimesia</taxon>
    </lineage>
</organism>